<dbReference type="OrthoDB" id="2417308at2759"/>
<feature type="transmembrane region" description="Helical" evidence="7">
    <location>
        <begin position="210"/>
        <end position="233"/>
    </location>
</feature>
<evidence type="ECO:0000256" key="2">
    <source>
        <dbReference type="ARBA" id="ARBA00022448"/>
    </source>
</evidence>
<reference evidence="8 9" key="1">
    <citation type="journal article" date="2009" name="PLoS Genet.">
        <title>The genome of Nectria haematococca: contribution of supernumerary chromosomes to gene expansion.</title>
        <authorList>
            <person name="Coleman J.J."/>
            <person name="Rounsley S.D."/>
            <person name="Rodriguez-Carres M."/>
            <person name="Kuo A."/>
            <person name="Wasmann C.C."/>
            <person name="Grimwood J."/>
            <person name="Schmutz J."/>
            <person name="Taga M."/>
            <person name="White G.J."/>
            <person name="Zhou S."/>
            <person name="Schwartz D.C."/>
            <person name="Freitag M."/>
            <person name="Ma L.J."/>
            <person name="Danchin E.G."/>
            <person name="Henrissat B."/>
            <person name="Coutinho P.M."/>
            <person name="Nelson D.R."/>
            <person name="Straney D."/>
            <person name="Napoli C.A."/>
            <person name="Barker B.M."/>
            <person name="Gribskov M."/>
            <person name="Rep M."/>
            <person name="Kroken S."/>
            <person name="Molnar I."/>
            <person name="Rensing C."/>
            <person name="Kennell J.C."/>
            <person name="Zamora J."/>
            <person name="Farman M.L."/>
            <person name="Selker E.U."/>
            <person name="Salamov A."/>
            <person name="Shapiro H."/>
            <person name="Pangilinan J."/>
            <person name="Lindquist E."/>
            <person name="Lamers C."/>
            <person name="Grigoriev I.V."/>
            <person name="Geiser D.M."/>
            <person name="Covert S.F."/>
            <person name="Temporini E."/>
            <person name="Vanetten H.D."/>
        </authorList>
    </citation>
    <scope>NUCLEOTIDE SEQUENCE [LARGE SCALE GENOMIC DNA]</scope>
    <source>
        <strain evidence="9">ATCC MYA-4622 / CBS 123669 / FGSC 9596 / NRRL 45880 / 77-13-4</strain>
    </source>
</reference>
<feature type="region of interest" description="Disordered" evidence="6">
    <location>
        <begin position="1"/>
        <end position="29"/>
    </location>
</feature>
<dbReference type="PIRSF" id="PIRSF006060">
    <property type="entry name" value="AA_transporter"/>
    <property type="match status" value="1"/>
</dbReference>
<comment type="subcellular location">
    <subcellularLocation>
        <location evidence="1">Membrane</location>
        <topology evidence="1">Multi-pass membrane protein</topology>
    </subcellularLocation>
</comment>
<dbReference type="EMBL" id="GG698923">
    <property type="protein sequence ID" value="EEU37230.1"/>
    <property type="molecule type" value="Genomic_DNA"/>
</dbReference>
<keyword evidence="5 7" id="KW-0472">Membrane</keyword>
<evidence type="ECO:0000256" key="3">
    <source>
        <dbReference type="ARBA" id="ARBA00022692"/>
    </source>
</evidence>
<evidence type="ECO:0000256" key="6">
    <source>
        <dbReference type="SAM" id="MobiDB-lite"/>
    </source>
</evidence>
<feature type="transmembrane region" description="Helical" evidence="7">
    <location>
        <begin position="404"/>
        <end position="422"/>
    </location>
</feature>
<organism evidence="8 9">
    <name type="scientific">Fusarium vanettenii (strain ATCC MYA-4622 / CBS 123669 / FGSC 9596 / NRRL 45880 / 77-13-4)</name>
    <name type="common">Fusarium solani subsp. pisi</name>
    <dbReference type="NCBI Taxonomy" id="660122"/>
    <lineage>
        <taxon>Eukaryota</taxon>
        <taxon>Fungi</taxon>
        <taxon>Dikarya</taxon>
        <taxon>Ascomycota</taxon>
        <taxon>Pezizomycotina</taxon>
        <taxon>Sordariomycetes</taxon>
        <taxon>Hypocreomycetidae</taxon>
        <taxon>Hypocreales</taxon>
        <taxon>Nectriaceae</taxon>
        <taxon>Fusarium</taxon>
        <taxon>Fusarium solani species complex</taxon>
        <taxon>Fusarium vanettenii</taxon>
    </lineage>
</organism>
<sequence length="543" mass="59984">MDSDRTDNKHRELKRASSNNQGETILIPDQHGDDLDNAILRAQGHEAALPRSFSWGGAIGLGYSITNSWMSYTSCFGVTLAAGGPQAVVFAVIVAGFIQWTVTLGLSELASAFPSSGGQYHFTYILAPEKHRNFAAFSVGTLNVVGWWIVTCSGISLGTVSTMGLVSWWNPSFQATQWQTYLLFDLGIIITMIPIFIVPNRHMGKMTQFALHLSIVGCIIVFVSILAMCDYFQPGHTITETGGNRTGWPSGIAWILGIGNALYAYGGTDAVIHIAEEVTHPGKRLPQVIQQRNVTMLIGIVTTVPLAIAYMFTIKDMDAVLNSPLPSMELYYQATGSKVMATFLQAWTIAVYYCKCAQLLEPAALPSQWITCGRMTWAFARDKGLPYHEYWTEINERFQLPLRATILSAGFCTIYGLLYIASTAAFNSIITTAVLALNITYCVPQGICATYGRSRLPKRYLNLGKWGYIPNFFAPVWVTIIGTFFCFPGALPVEAGSMNYTSVVLFILLLLILGLWWVQRRTFEGPNIDWDTLNALNTVEDEE</sequence>
<keyword evidence="4 7" id="KW-1133">Transmembrane helix</keyword>
<dbReference type="GO" id="GO:0016020">
    <property type="term" value="C:membrane"/>
    <property type="evidence" value="ECO:0007669"/>
    <property type="project" value="UniProtKB-SubCell"/>
</dbReference>
<feature type="compositionally biased region" description="Basic and acidic residues" evidence="6">
    <location>
        <begin position="1"/>
        <end position="10"/>
    </location>
</feature>
<dbReference type="Proteomes" id="UP000005206">
    <property type="component" value="Chromosome 3"/>
</dbReference>
<dbReference type="InterPro" id="IPR002293">
    <property type="entry name" value="AA/rel_permease1"/>
</dbReference>
<dbReference type="Pfam" id="PF13520">
    <property type="entry name" value="AA_permease_2"/>
    <property type="match status" value="1"/>
</dbReference>
<protein>
    <recommendedName>
        <fullName evidence="10">Amino acid permease/ SLC12A domain-containing protein</fullName>
    </recommendedName>
</protein>
<dbReference type="OMA" id="WQVYLCY"/>
<accession>C7ZFE2</accession>
<dbReference type="eggNOG" id="KOG1289">
    <property type="taxonomic scope" value="Eukaryota"/>
</dbReference>
<evidence type="ECO:0000256" key="7">
    <source>
        <dbReference type="SAM" id="Phobius"/>
    </source>
</evidence>
<feature type="transmembrane region" description="Helical" evidence="7">
    <location>
        <begin position="428"/>
        <end position="451"/>
    </location>
</feature>
<evidence type="ECO:0008006" key="10">
    <source>
        <dbReference type="Google" id="ProtNLM"/>
    </source>
</evidence>
<feature type="transmembrane region" description="Helical" evidence="7">
    <location>
        <begin position="472"/>
        <end position="491"/>
    </location>
</feature>
<feature type="transmembrane region" description="Helical" evidence="7">
    <location>
        <begin position="293"/>
        <end position="312"/>
    </location>
</feature>
<feature type="transmembrane region" description="Helical" evidence="7">
    <location>
        <begin position="134"/>
        <end position="158"/>
    </location>
</feature>
<feature type="transmembrane region" description="Helical" evidence="7">
    <location>
        <begin position="178"/>
        <end position="198"/>
    </location>
</feature>
<dbReference type="KEGG" id="nhe:NECHADRAFT_37300"/>
<keyword evidence="9" id="KW-1185">Reference proteome</keyword>
<name>C7ZFE2_FUSV7</name>
<dbReference type="RefSeq" id="XP_003042943.1">
    <property type="nucleotide sequence ID" value="XM_003042897.1"/>
</dbReference>
<feature type="transmembrane region" description="Helical" evidence="7">
    <location>
        <begin position="253"/>
        <end position="272"/>
    </location>
</feature>
<evidence type="ECO:0000256" key="4">
    <source>
        <dbReference type="ARBA" id="ARBA00022989"/>
    </source>
</evidence>
<dbReference type="InParanoid" id="C7ZFE2"/>
<dbReference type="AlphaFoldDB" id="C7ZFE2"/>
<evidence type="ECO:0000256" key="1">
    <source>
        <dbReference type="ARBA" id="ARBA00004141"/>
    </source>
</evidence>
<dbReference type="GO" id="GO:0022857">
    <property type="term" value="F:transmembrane transporter activity"/>
    <property type="evidence" value="ECO:0007669"/>
    <property type="project" value="InterPro"/>
</dbReference>
<keyword evidence="3 7" id="KW-0812">Transmembrane</keyword>
<dbReference type="HOGENOM" id="CLU_004495_2_4_1"/>
<keyword evidence="2" id="KW-0813">Transport</keyword>
<dbReference type="PANTHER" id="PTHR45649">
    <property type="entry name" value="AMINO-ACID PERMEASE BAT1"/>
    <property type="match status" value="1"/>
</dbReference>
<proteinExistence type="predicted"/>
<evidence type="ECO:0000313" key="9">
    <source>
        <dbReference type="Proteomes" id="UP000005206"/>
    </source>
</evidence>
<feature type="transmembrane region" description="Helical" evidence="7">
    <location>
        <begin position="497"/>
        <end position="518"/>
    </location>
</feature>
<dbReference type="VEuPathDB" id="FungiDB:NECHADRAFT_37300"/>
<evidence type="ECO:0000256" key="5">
    <source>
        <dbReference type="ARBA" id="ARBA00023136"/>
    </source>
</evidence>
<feature type="transmembrane region" description="Helical" evidence="7">
    <location>
        <begin position="87"/>
        <end position="113"/>
    </location>
</feature>
<evidence type="ECO:0000313" key="8">
    <source>
        <dbReference type="EMBL" id="EEU37230.1"/>
    </source>
</evidence>
<dbReference type="PANTHER" id="PTHR45649:SF11">
    <property type="entry name" value="TRANSPORTER, PUTATIVE (EUROFUNG)-RELATED"/>
    <property type="match status" value="1"/>
</dbReference>
<gene>
    <name evidence="8" type="ORF">NECHADRAFT_37300</name>
</gene>
<dbReference type="GeneID" id="9665083"/>
<dbReference type="Gene3D" id="1.20.1740.10">
    <property type="entry name" value="Amino acid/polyamine transporter I"/>
    <property type="match status" value="1"/>
</dbReference>
<feature type="transmembrane region" description="Helical" evidence="7">
    <location>
        <begin position="332"/>
        <end position="354"/>
    </location>
</feature>